<evidence type="ECO:0000256" key="1">
    <source>
        <dbReference type="SAM" id="MobiDB-lite"/>
    </source>
</evidence>
<dbReference type="OrthoDB" id="370501at2759"/>
<keyword evidence="3" id="KW-1185">Reference proteome</keyword>
<name>V7PWW7_PLAYE</name>
<dbReference type="EMBL" id="KI635730">
    <property type="protein sequence ID" value="ETB62643.1"/>
    <property type="molecule type" value="Genomic_DNA"/>
</dbReference>
<gene>
    <name evidence="2" type="ORF">YYC_00352</name>
</gene>
<dbReference type="AlphaFoldDB" id="V7PWW7"/>
<proteinExistence type="predicted"/>
<feature type="compositionally biased region" description="Low complexity" evidence="1">
    <location>
        <begin position="456"/>
        <end position="466"/>
    </location>
</feature>
<organism evidence="2 3">
    <name type="scientific">Plasmodium yoelii 17X</name>
    <dbReference type="NCBI Taxonomy" id="1323249"/>
    <lineage>
        <taxon>Eukaryota</taxon>
        <taxon>Sar</taxon>
        <taxon>Alveolata</taxon>
        <taxon>Apicomplexa</taxon>
        <taxon>Aconoidasida</taxon>
        <taxon>Haemosporida</taxon>
        <taxon>Plasmodiidae</taxon>
        <taxon>Plasmodium</taxon>
        <taxon>Plasmodium (Vinckeia)</taxon>
    </lineage>
</organism>
<evidence type="ECO:0000313" key="3">
    <source>
        <dbReference type="Proteomes" id="UP000018538"/>
    </source>
</evidence>
<feature type="region of interest" description="Disordered" evidence="1">
    <location>
        <begin position="454"/>
        <end position="478"/>
    </location>
</feature>
<dbReference type="Proteomes" id="UP000018538">
    <property type="component" value="Unassembled WGS sequence"/>
</dbReference>
<sequence length="1169" mass="139111">MFIASYFDRKDTLQIKKEEKNEDECRRNNIERVLKNAIISYKEKKNNNKIKDTENTKEEIKQVLSNFLKKQLKKRSKKNIYFGKKSCDDQNGINETYRKVLFNQIGFNDYGNNTDENKTVNIFLKNNKYLKYCSGNILLLGQYLNSDKLKDINIENIYKNVDIYIGDSKSQISKIKTQLEMEAEREIKIENDNLHKIYYIKKELKNNQIVEESNNTNIIEHMIKEIKIIKNLKKQKEYLISIKNTLSNLEKAKKFAVNRNYDNSLYLILDVVKKIHIFKTNTKRVIIKDIQFIITLISQYYFNKIKLLLSSIQWGNNISHVSIDALEEIINNMDGLIENQIDKEIIVSDNRKEDTKYNTEIDPMNNILNLDTLSDNLSIMPSMYNNNTDDKSAHLLEEKLKKKKKKTFIDSIDSSTIFNDAYISLIKKESFEFVNIIFSWHLIEKIQTYINRQNGNKKSSSSNSDSNDNEDAQSDHPTMPFSFEKCECSMSYVDKMAEIIIQFFRSFFQNHESPLFKFDKPEWGLKYLFYQSIISSYIFKMLINYDNLMDLNKNVIFHYALQDFFMHKKFNENHKNGNNTFETIEQNCDKTYKHDHMDIHKNRDENNKYNVNTFIDTQNNSNEAGVEKYYMMYNNMTNEEKRNIYYEIINYDKAMKKLNYKIIADCRLYILSRISYFINMYYLNEKYKDDIKKSFFNFIHHIIMIYNKWFVYDNYNCKYLLEDFFTNTYVELLNIESVNNSFDNNSDSINLTHNLKKVGTSVKDENGVEGNEDNKYNYSDDDISIKNMNKNKKHNSSESIKIRGICVRDFFILIEKEFLSNILNDMSENNCCIKLKNNIILEENDCINEYGDIFIELLKNITKRLLHFENNNEFMEDYINNVLKNILIIVKDEFRKHWNNINDLVSECTTTCLLYVSIYSINTYLFNFKYKKYIKEMISSFVSLQNKMLSNFLDAFYHFISIRIYNLFTVHNIFHEYILNNLYKIKKIVFDHIFLEITNKVLHKLDQSIINFLIDQGVTFLHNQDTFNIFLGNSHIILQQIDELSRTTENITKFSESNTLLYSMPYLHELIKLFTCDTDVLKNKINHVKNKKIPLSNKNNWINQVTKLTNSLLSDNYNYDDVSDVFISPENRSKDFQIPLNKIKLILQRRPDIQIIAKSSIIIQEFLEQ</sequence>
<reference evidence="2 3" key="1">
    <citation type="submission" date="2013-11" db="EMBL/GenBank/DDBJ databases">
        <title>The Genome Sequence of Plasmodium yoelii 17X.</title>
        <authorList>
            <consortium name="The Broad Institute Genomics Platform"/>
            <consortium name="The Broad Institute Genome Sequencing Center for Infectious Disease"/>
            <person name="Neafsey D."/>
            <person name="Adams J."/>
            <person name="Walker B."/>
            <person name="Young S.K."/>
            <person name="Zeng Q."/>
            <person name="Gargeya S."/>
            <person name="Fitzgerald M."/>
            <person name="Haas B."/>
            <person name="Abouelleil A."/>
            <person name="Alvarado L."/>
            <person name="Chapman S.B."/>
            <person name="Gainer-Dewar J."/>
            <person name="Goldberg J."/>
            <person name="Griggs A."/>
            <person name="Gujja S."/>
            <person name="Hansen M."/>
            <person name="Howarth C."/>
            <person name="Imamovic A."/>
            <person name="Ireland A."/>
            <person name="Larimer J."/>
            <person name="McCowan C."/>
            <person name="Murphy C."/>
            <person name="Pearson M."/>
            <person name="Poon T.W."/>
            <person name="Priest M."/>
            <person name="Roberts A."/>
            <person name="Saif S."/>
            <person name="Shea T."/>
            <person name="Sykes S."/>
            <person name="Wortman J."/>
            <person name="Nusbaum C."/>
            <person name="Birren B."/>
        </authorList>
    </citation>
    <scope>NUCLEOTIDE SEQUENCE [LARGE SCALE GENOMIC DNA]</scope>
    <source>
        <strain evidence="2 3">17X</strain>
    </source>
</reference>
<accession>V7PWW7</accession>
<evidence type="ECO:0000313" key="2">
    <source>
        <dbReference type="EMBL" id="ETB62643.1"/>
    </source>
</evidence>
<protein>
    <submittedName>
        <fullName evidence="2">Uncharacterized protein</fullName>
    </submittedName>
</protein>